<name>A0A812NSB4_9DINO</name>
<evidence type="ECO:0000259" key="4">
    <source>
        <dbReference type="PROSITE" id="PS50222"/>
    </source>
</evidence>
<dbReference type="SMART" id="SM00054">
    <property type="entry name" value="EFh"/>
    <property type="match status" value="2"/>
</dbReference>
<feature type="domain" description="EF-hand" evidence="4">
    <location>
        <begin position="687"/>
        <end position="722"/>
    </location>
</feature>
<dbReference type="EMBL" id="CAJNDS010002080">
    <property type="protein sequence ID" value="CAE7312099.1"/>
    <property type="molecule type" value="Genomic_DNA"/>
</dbReference>
<feature type="region of interest" description="Disordered" evidence="3">
    <location>
        <begin position="459"/>
        <end position="641"/>
    </location>
</feature>
<dbReference type="PROSITE" id="PS51257">
    <property type="entry name" value="PROKAR_LIPOPROTEIN"/>
    <property type="match status" value="1"/>
</dbReference>
<protein>
    <submittedName>
        <fullName evidence="5">Nefh protein</fullName>
    </submittedName>
</protein>
<accession>A0A812NSB4</accession>
<dbReference type="PROSITE" id="PS50222">
    <property type="entry name" value="EF_HAND_2"/>
    <property type="match status" value="2"/>
</dbReference>
<dbReference type="Gene3D" id="1.10.238.10">
    <property type="entry name" value="EF-hand"/>
    <property type="match status" value="1"/>
</dbReference>
<dbReference type="Pfam" id="PF13499">
    <property type="entry name" value="EF-hand_7"/>
    <property type="match status" value="1"/>
</dbReference>
<keyword evidence="1" id="KW-0677">Repeat</keyword>
<reference evidence="5" key="1">
    <citation type="submission" date="2021-02" db="EMBL/GenBank/DDBJ databases">
        <authorList>
            <person name="Dougan E. K."/>
            <person name="Rhodes N."/>
            <person name="Thang M."/>
            <person name="Chan C."/>
        </authorList>
    </citation>
    <scope>NUCLEOTIDE SEQUENCE</scope>
</reference>
<dbReference type="InterPro" id="IPR018247">
    <property type="entry name" value="EF_Hand_1_Ca_BS"/>
</dbReference>
<evidence type="ECO:0000256" key="2">
    <source>
        <dbReference type="ARBA" id="ARBA00022837"/>
    </source>
</evidence>
<feature type="compositionally biased region" description="Low complexity" evidence="3">
    <location>
        <begin position="587"/>
        <end position="605"/>
    </location>
</feature>
<feature type="compositionally biased region" description="Low complexity" evidence="3">
    <location>
        <begin position="506"/>
        <end position="525"/>
    </location>
</feature>
<feature type="compositionally biased region" description="Low complexity" evidence="3">
    <location>
        <begin position="459"/>
        <end position="471"/>
    </location>
</feature>
<feature type="domain" description="EF-hand" evidence="4">
    <location>
        <begin position="651"/>
        <end position="686"/>
    </location>
</feature>
<feature type="compositionally biased region" description="Low complexity" evidence="3">
    <location>
        <begin position="614"/>
        <end position="632"/>
    </location>
</feature>
<dbReference type="GO" id="GO:0005509">
    <property type="term" value="F:calcium ion binding"/>
    <property type="evidence" value="ECO:0007669"/>
    <property type="project" value="InterPro"/>
</dbReference>
<sequence length="724" mass="76079">MQRSRLNRDHISFNSSISACGRGGAWIHALRLSRTLPTAGLSCDVVTLNAGISACETLGCWTMALAILRDMCDGVKLNLVTFGAMLSTARRAAAWEVVLASLLEMRPRSLHPNEVCCNAALSALRAQRGKWAAASLLAAERLTSASTSLVLSSLLGQGGQGGQSGQGQGAWREVFRLFLQWEDMSILPTVAAMNAGITACHKSSRWELSLSMLDKMMSSSDLRPDAITCASTLGGCERGQRWQLTALLLRAFRRLSTRLDLAVHHAALSAAAKGHAWRSATDAVHEAMQRGFLSSIAINTAAFACQSAKRWRWSFELSGQLRTTAVRPDHFAVTSLLASAWPVALHSLEGFDLLLLKPDDLACSSILTTLSVEECWQRALLLKQRFPTDMGDALACDALTSACETSRGIKPLPALLEEAAFVLRQCQKEFNLNNRAQEQKKIWEALGMTKAAVEIAAPATGEAPAEAQPAAEVKKEDAPAEAAAPAAEAPAEAQPAAEVKNEDAPAEAAAPAAAEAPAEAQPAAEVKNEDAPAEAASPAAAEAPAEAQPAAEVKSEDAPAEAAAPAAAEAPAEAQPAAEVQKEDAPAEAAAPAAAEAPAEAQPAAEVKKEDAPVEAAAPAAAEAPAEAQPAAEVKKEDAPAVEETPAISDELLAQLKTAFDAIDTNGSKFIEASELKTALGKLKVELSEDQVDEVFKSADINKDGKLSFDEYKKLVCTGMSLAQ</sequence>
<feature type="compositionally biased region" description="Low complexity" evidence="3">
    <location>
        <begin position="560"/>
        <end position="579"/>
    </location>
</feature>
<feature type="compositionally biased region" description="Low complexity" evidence="3">
    <location>
        <begin position="533"/>
        <end position="552"/>
    </location>
</feature>
<dbReference type="CDD" id="cd00051">
    <property type="entry name" value="EFh"/>
    <property type="match status" value="1"/>
</dbReference>
<proteinExistence type="predicted"/>
<dbReference type="PROSITE" id="PS00018">
    <property type="entry name" value="EF_HAND_1"/>
    <property type="match status" value="2"/>
</dbReference>
<dbReference type="PANTHER" id="PTHR47447">
    <property type="entry name" value="OS03G0856100 PROTEIN"/>
    <property type="match status" value="1"/>
</dbReference>
<keyword evidence="6" id="KW-1185">Reference proteome</keyword>
<dbReference type="OrthoDB" id="442461at2759"/>
<dbReference type="Gene3D" id="1.25.40.10">
    <property type="entry name" value="Tetratricopeptide repeat domain"/>
    <property type="match status" value="2"/>
</dbReference>
<dbReference type="AlphaFoldDB" id="A0A812NSB4"/>
<evidence type="ECO:0000313" key="6">
    <source>
        <dbReference type="Proteomes" id="UP000604046"/>
    </source>
</evidence>
<gene>
    <name evidence="5" type="primary">Nefh</name>
    <name evidence="5" type="ORF">SNAT2548_LOCUS16386</name>
</gene>
<dbReference type="InterPro" id="IPR011992">
    <property type="entry name" value="EF-hand-dom_pair"/>
</dbReference>
<evidence type="ECO:0000313" key="5">
    <source>
        <dbReference type="EMBL" id="CAE7312099.1"/>
    </source>
</evidence>
<evidence type="ECO:0000256" key="3">
    <source>
        <dbReference type="SAM" id="MobiDB-lite"/>
    </source>
</evidence>
<comment type="caution">
    <text evidence="5">The sequence shown here is derived from an EMBL/GenBank/DDBJ whole genome shotgun (WGS) entry which is preliminary data.</text>
</comment>
<dbReference type="Proteomes" id="UP000604046">
    <property type="component" value="Unassembled WGS sequence"/>
</dbReference>
<organism evidence="5 6">
    <name type="scientific">Symbiodinium natans</name>
    <dbReference type="NCBI Taxonomy" id="878477"/>
    <lineage>
        <taxon>Eukaryota</taxon>
        <taxon>Sar</taxon>
        <taxon>Alveolata</taxon>
        <taxon>Dinophyceae</taxon>
        <taxon>Suessiales</taxon>
        <taxon>Symbiodiniaceae</taxon>
        <taxon>Symbiodinium</taxon>
    </lineage>
</organism>
<dbReference type="InterPro" id="IPR011990">
    <property type="entry name" value="TPR-like_helical_dom_sf"/>
</dbReference>
<evidence type="ECO:0000256" key="1">
    <source>
        <dbReference type="ARBA" id="ARBA00022737"/>
    </source>
</evidence>
<dbReference type="PANTHER" id="PTHR47447:SF17">
    <property type="entry name" value="OS12G0638900 PROTEIN"/>
    <property type="match status" value="1"/>
</dbReference>
<dbReference type="SUPFAM" id="SSF47473">
    <property type="entry name" value="EF-hand"/>
    <property type="match status" value="1"/>
</dbReference>
<feature type="compositionally biased region" description="Low complexity" evidence="3">
    <location>
        <begin position="480"/>
        <end position="498"/>
    </location>
</feature>
<keyword evidence="2" id="KW-0106">Calcium</keyword>
<dbReference type="InterPro" id="IPR002048">
    <property type="entry name" value="EF_hand_dom"/>
</dbReference>